<dbReference type="RefSeq" id="WP_404672187.1">
    <property type="nucleotide sequence ID" value="NZ_JBJDPD010000014.1"/>
</dbReference>
<dbReference type="Pfam" id="PF10974">
    <property type="entry name" value="DUF2804"/>
    <property type="match status" value="1"/>
</dbReference>
<dbReference type="PANTHER" id="PTHR35868">
    <property type="entry name" value="DUF2804 DOMAIN-CONTAINING PROTEIN-RELATED"/>
    <property type="match status" value="1"/>
</dbReference>
<gene>
    <name evidence="1" type="ORF">ACI2I3_08605</name>
</gene>
<organism evidence="1 2">
    <name type="scientific">Psychrobacter namhaensis</name>
    <dbReference type="NCBI Taxonomy" id="292734"/>
    <lineage>
        <taxon>Bacteria</taxon>
        <taxon>Pseudomonadati</taxon>
        <taxon>Pseudomonadota</taxon>
        <taxon>Gammaproteobacteria</taxon>
        <taxon>Moraxellales</taxon>
        <taxon>Moraxellaceae</taxon>
        <taxon>Psychrobacter</taxon>
    </lineage>
</organism>
<protein>
    <submittedName>
        <fullName evidence="1">DUF2804 domain-containing protein</fullName>
    </submittedName>
</protein>
<evidence type="ECO:0000313" key="2">
    <source>
        <dbReference type="Proteomes" id="UP001620234"/>
    </source>
</evidence>
<dbReference type="PANTHER" id="PTHR35868:SF4">
    <property type="entry name" value="DUF2804 DOMAIN-CONTAINING PROTEIN"/>
    <property type="match status" value="1"/>
</dbReference>
<keyword evidence="2" id="KW-1185">Reference proteome</keyword>
<accession>A0ABW8L902</accession>
<dbReference type="InterPro" id="IPR021243">
    <property type="entry name" value="DUF2804"/>
</dbReference>
<comment type="caution">
    <text evidence="1">The sequence shown here is derived from an EMBL/GenBank/DDBJ whole genome shotgun (WGS) entry which is preliminary data.</text>
</comment>
<sequence>MMNQHYSEQTAKDSKPAVLEQLIQNGQPVFGVFSHVKNINYLDYHSHLISQKSLPTWRKALKANQFCFIQIIEPPYRICLALATIKLATSAFVYIYNEDTEQLEVCEALQPLTLQTQLEGDCYQGRMAFTHAKLSMTLSFTPSQVSVLLDSHCIGVKAALVRQAQPLVVCTPTGRRGWTFTQKEPLTAVSGHLFIKDHSKFAVEAQAQHIDFTASSVANLDWTLGYMRHETNWFWACINHYLADGRHFVLNLAMGVNETGASENACWLDGQISYLPPVMFVRDECKPSVGQQAASAQTTETSTPKPWRIYHQNLGWSTVHINLTFTPIRAYKKTDNFGVVASIFEQWIGFYSGEIHLGERVITLDKVLGLAEDHFAKW</sequence>
<dbReference type="EMBL" id="JBJDPD010000014">
    <property type="protein sequence ID" value="MFK4001392.1"/>
    <property type="molecule type" value="Genomic_DNA"/>
</dbReference>
<reference evidence="1 2" key="1">
    <citation type="submission" date="2024-11" db="EMBL/GenBank/DDBJ databases">
        <title>The Natural Products Discovery Center: Release of the First 8490 Sequenced Strains for Exploring Actinobacteria Biosynthetic Diversity.</title>
        <authorList>
            <person name="Kalkreuter E."/>
            <person name="Kautsar S.A."/>
            <person name="Yang D."/>
            <person name="Bader C.D."/>
            <person name="Teijaro C.N."/>
            <person name="Fluegel L."/>
            <person name="Davis C.M."/>
            <person name="Simpson J.R."/>
            <person name="Lauterbach L."/>
            <person name="Steele A.D."/>
            <person name="Gui C."/>
            <person name="Meng S."/>
            <person name="Li G."/>
            <person name="Viehrig K."/>
            <person name="Ye F."/>
            <person name="Su P."/>
            <person name="Kiefer A.F."/>
            <person name="Nichols A."/>
            <person name="Cepeda A.J."/>
            <person name="Yan W."/>
            <person name="Fan B."/>
            <person name="Jiang Y."/>
            <person name="Adhikari A."/>
            <person name="Zheng C.-J."/>
            <person name="Schuster L."/>
            <person name="Cowan T.M."/>
            <person name="Smanski M.J."/>
            <person name="Chevrette M.G."/>
            <person name="De Carvalho L.P.S."/>
            <person name="Shen B."/>
        </authorList>
    </citation>
    <scope>NUCLEOTIDE SEQUENCE [LARGE SCALE GENOMIC DNA]</scope>
    <source>
        <strain evidence="1 2">NPDC077433</strain>
    </source>
</reference>
<proteinExistence type="predicted"/>
<dbReference type="Proteomes" id="UP001620234">
    <property type="component" value="Unassembled WGS sequence"/>
</dbReference>
<name>A0ABW8L902_9GAMM</name>
<evidence type="ECO:0000313" key="1">
    <source>
        <dbReference type="EMBL" id="MFK4001392.1"/>
    </source>
</evidence>